<dbReference type="InterPro" id="IPR006094">
    <property type="entry name" value="Oxid_FAD_bind_N"/>
</dbReference>
<organism evidence="4 5">
    <name type="scientific">Podospora pseudocomata</name>
    <dbReference type="NCBI Taxonomy" id="2093779"/>
    <lineage>
        <taxon>Eukaryota</taxon>
        <taxon>Fungi</taxon>
        <taxon>Dikarya</taxon>
        <taxon>Ascomycota</taxon>
        <taxon>Pezizomycotina</taxon>
        <taxon>Sordariomycetes</taxon>
        <taxon>Sordariomycetidae</taxon>
        <taxon>Sordariales</taxon>
        <taxon>Podosporaceae</taxon>
        <taxon>Podospora</taxon>
    </lineage>
</organism>
<dbReference type="Proteomes" id="UP001323405">
    <property type="component" value="Unassembled WGS sequence"/>
</dbReference>
<dbReference type="GeneID" id="87906787"/>
<dbReference type="PANTHER" id="PTHR13878:SF91">
    <property type="entry name" value="FAD BINDING DOMAIN PROTEIN (AFU_ORTHOLOGUE AFUA_6G12070)-RELATED"/>
    <property type="match status" value="1"/>
</dbReference>
<dbReference type="PROSITE" id="PS51387">
    <property type="entry name" value="FAD_PCMH"/>
    <property type="match status" value="1"/>
</dbReference>
<feature type="domain" description="FAD-binding PCMH-type" evidence="3">
    <location>
        <begin position="174"/>
        <end position="355"/>
    </location>
</feature>
<keyword evidence="5" id="KW-1185">Reference proteome</keyword>
<evidence type="ECO:0000256" key="2">
    <source>
        <dbReference type="ARBA" id="ARBA00023002"/>
    </source>
</evidence>
<dbReference type="EMBL" id="JAFFHA010000001">
    <property type="protein sequence ID" value="KAK4661072.1"/>
    <property type="molecule type" value="Genomic_DNA"/>
</dbReference>
<sequence length="653" mass="70022">MYKELMHRANLSQHLTTWKSVQSRLEDFSMWSVTAIITATLFAQVAIGQPPNDSHFSDVDIDTVASGILGSRGPSTKPTSRCKAFPGETAWPSVSDWASLNRTLGGVLLNPSPPASVCYPTSASFNTTACNFLFNGSSRSTFWFDDPVTVQGTWPQGLTCPLVRNPQANATCTRGGYPVYVVNATQPKHVQSAVNFARENNVRLIIKNTGHDFLARNIGAGSLSIWTHNLRGFEFISDYKQPGGRYRGPAAWVGAGLQVYDAFRYALAHNITLPAASCLTIGSYGGWISGGGHSPLSSKYGLGVDQVLELKVVTADGKYVTANPTKNEDLFFALRGGGGSTYGVITSAIVKAHPAINLTITSFNFNLGNTPSLSPSSNPTITNSTAFWLGFNAIFAFAIPVVDAGGYLWTNGLPSGPGFAMQVQVQMPGLSPGEALAFTQPLLDELNGLGIPVANITVRTQVYSSQSSTGAGGAPGAGGYFASRLFPRAAYVDPVLFSKAMNASRVLVEAGYTFHGLNMAPTLEAAGHPYPAGVNPVWRESVMHADIFGFSKLNLGTATDQQVIAAQLALTQLMEPLKEATPGGGSYLNEGDPHEPNWQQSFYGDNYSKLVRVKKTRDPWGVFWAPTTPGSEEWKIEGEGGLLWRQNGRLCRV</sequence>
<gene>
    <name evidence="4" type="ORF">QC762_124630</name>
</gene>
<evidence type="ECO:0000259" key="3">
    <source>
        <dbReference type="PROSITE" id="PS51387"/>
    </source>
</evidence>
<dbReference type="InterPro" id="IPR016169">
    <property type="entry name" value="FAD-bd_PCMH_sub2"/>
</dbReference>
<dbReference type="SUPFAM" id="SSF56176">
    <property type="entry name" value="FAD-binding/transporter-associated domain-like"/>
    <property type="match status" value="1"/>
</dbReference>
<proteinExistence type="inferred from homology"/>
<protein>
    <recommendedName>
        <fullName evidence="3">FAD-binding PCMH-type domain-containing protein</fullName>
    </recommendedName>
</protein>
<dbReference type="PANTHER" id="PTHR13878">
    <property type="entry name" value="GULONOLACTONE OXIDASE"/>
    <property type="match status" value="1"/>
</dbReference>
<dbReference type="InterPro" id="IPR050432">
    <property type="entry name" value="FAD-linked_Oxidoreductases_BP"/>
</dbReference>
<name>A0ABR0GZM4_9PEZI</name>
<dbReference type="Gene3D" id="3.30.465.10">
    <property type="match status" value="2"/>
</dbReference>
<dbReference type="Pfam" id="PF01565">
    <property type="entry name" value="FAD_binding_4"/>
    <property type="match status" value="1"/>
</dbReference>
<evidence type="ECO:0000256" key="1">
    <source>
        <dbReference type="ARBA" id="ARBA00005466"/>
    </source>
</evidence>
<accession>A0ABR0GZM4</accession>
<dbReference type="InterPro" id="IPR012951">
    <property type="entry name" value="BBE"/>
</dbReference>
<dbReference type="Pfam" id="PF08031">
    <property type="entry name" value="BBE"/>
    <property type="match status" value="1"/>
</dbReference>
<dbReference type="InterPro" id="IPR016166">
    <property type="entry name" value="FAD-bd_PCMH"/>
</dbReference>
<evidence type="ECO:0000313" key="5">
    <source>
        <dbReference type="Proteomes" id="UP001323405"/>
    </source>
</evidence>
<comment type="similarity">
    <text evidence="1">Belongs to the oxygen-dependent FAD-linked oxidoreductase family.</text>
</comment>
<keyword evidence="2" id="KW-0560">Oxidoreductase</keyword>
<dbReference type="InterPro" id="IPR036318">
    <property type="entry name" value="FAD-bd_PCMH-like_sf"/>
</dbReference>
<evidence type="ECO:0000313" key="4">
    <source>
        <dbReference type="EMBL" id="KAK4661072.1"/>
    </source>
</evidence>
<reference evidence="4 5" key="1">
    <citation type="journal article" date="2023" name="bioRxiv">
        <title>High-quality genome assemblies of four members of thePodospora anserinaspecies complex.</title>
        <authorList>
            <person name="Ament-Velasquez S.L."/>
            <person name="Vogan A.A."/>
            <person name="Wallerman O."/>
            <person name="Hartmann F."/>
            <person name="Gautier V."/>
            <person name="Silar P."/>
            <person name="Giraud T."/>
            <person name="Johannesson H."/>
        </authorList>
    </citation>
    <scope>NUCLEOTIDE SEQUENCE [LARGE SCALE GENOMIC DNA]</scope>
    <source>
        <strain evidence="4 5">CBS 415.72m</strain>
    </source>
</reference>
<dbReference type="RefSeq" id="XP_062750041.1">
    <property type="nucleotide sequence ID" value="XM_062886880.1"/>
</dbReference>
<comment type="caution">
    <text evidence="4">The sequence shown here is derived from an EMBL/GenBank/DDBJ whole genome shotgun (WGS) entry which is preliminary data.</text>
</comment>